<feature type="region of interest" description="Disordered" evidence="1">
    <location>
        <begin position="1"/>
        <end position="28"/>
    </location>
</feature>
<dbReference type="OrthoDB" id="3828911at2"/>
<protein>
    <submittedName>
        <fullName evidence="3">Universal stress protein family protein</fullName>
    </submittedName>
</protein>
<dbReference type="EMBL" id="PVTI01000016">
    <property type="protein sequence ID" value="PRY57111.1"/>
    <property type="molecule type" value="Genomic_DNA"/>
</dbReference>
<proteinExistence type="predicted"/>
<dbReference type="SUPFAM" id="SSF52402">
    <property type="entry name" value="Adenine nucleotide alpha hydrolases-like"/>
    <property type="match status" value="1"/>
</dbReference>
<accession>A0A2T0UGN7</accession>
<evidence type="ECO:0000256" key="1">
    <source>
        <dbReference type="SAM" id="MobiDB-lite"/>
    </source>
</evidence>
<feature type="region of interest" description="Disordered" evidence="1">
    <location>
        <begin position="63"/>
        <end position="85"/>
    </location>
</feature>
<name>A0A2T0UGN7_9MICO</name>
<evidence type="ECO:0000313" key="4">
    <source>
        <dbReference type="Proteomes" id="UP000237822"/>
    </source>
</evidence>
<dbReference type="AlphaFoldDB" id="A0A2T0UGN7"/>
<sequence length="202" mass="21171">MSDQTQQSDRTEQVQQAEAADHDPRPYTVVVGVSATSKSPTALVWGAAQAAQNNGRLVAVRSWRPSTPPATTSGGVGTRVTDKPSTERSEQAALEADVAAVLGDDHGAEIRAVRGGKRKVLLAAAEDADLLVVDAPRTFTGTPLFAQRIVYAASCPVVVMPPRVSQEPPTVIERAGRAVGRAAVRSAGLAGRPGYRPPMARD</sequence>
<evidence type="ECO:0000259" key="2">
    <source>
        <dbReference type="Pfam" id="PF00582"/>
    </source>
</evidence>
<dbReference type="CDD" id="cd00293">
    <property type="entry name" value="USP-like"/>
    <property type="match status" value="1"/>
</dbReference>
<feature type="compositionally biased region" description="Polar residues" evidence="1">
    <location>
        <begin position="1"/>
        <end position="16"/>
    </location>
</feature>
<dbReference type="InterPro" id="IPR006016">
    <property type="entry name" value="UspA"/>
</dbReference>
<comment type="caution">
    <text evidence="3">The sequence shown here is derived from an EMBL/GenBank/DDBJ whole genome shotgun (WGS) entry which is preliminary data.</text>
</comment>
<feature type="domain" description="UspA" evidence="2">
    <location>
        <begin position="28"/>
        <end position="160"/>
    </location>
</feature>
<dbReference type="Gene3D" id="3.40.50.620">
    <property type="entry name" value="HUPs"/>
    <property type="match status" value="1"/>
</dbReference>
<organism evidence="3 4">
    <name type="scientific">Knoellia remsis</name>
    <dbReference type="NCBI Taxonomy" id="407159"/>
    <lineage>
        <taxon>Bacteria</taxon>
        <taxon>Bacillati</taxon>
        <taxon>Actinomycetota</taxon>
        <taxon>Actinomycetes</taxon>
        <taxon>Micrococcales</taxon>
        <taxon>Intrasporangiaceae</taxon>
        <taxon>Knoellia</taxon>
    </lineage>
</organism>
<evidence type="ECO:0000313" key="3">
    <source>
        <dbReference type="EMBL" id="PRY57111.1"/>
    </source>
</evidence>
<dbReference type="RefSeq" id="WP_146132929.1">
    <property type="nucleotide sequence ID" value="NZ_PVTI01000016.1"/>
</dbReference>
<reference evidence="3 4" key="1">
    <citation type="submission" date="2018-03" db="EMBL/GenBank/DDBJ databases">
        <title>Genomic Encyclopedia of Archaeal and Bacterial Type Strains, Phase II (KMG-II): from individual species to whole genera.</title>
        <authorList>
            <person name="Goeker M."/>
        </authorList>
    </citation>
    <scope>NUCLEOTIDE SEQUENCE [LARGE SCALE GENOMIC DNA]</scope>
    <source>
        <strain evidence="3 4">ATCC BAA-1496</strain>
    </source>
</reference>
<gene>
    <name evidence="3" type="ORF">BCF74_11632</name>
</gene>
<dbReference type="Pfam" id="PF00582">
    <property type="entry name" value="Usp"/>
    <property type="match status" value="1"/>
</dbReference>
<dbReference type="Proteomes" id="UP000237822">
    <property type="component" value="Unassembled WGS sequence"/>
</dbReference>
<keyword evidence="4" id="KW-1185">Reference proteome</keyword>
<dbReference type="InterPro" id="IPR014729">
    <property type="entry name" value="Rossmann-like_a/b/a_fold"/>
</dbReference>